<keyword evidence="4" id="KW-1185">Reference proteome</keyword>
<dbReference type="AlphaFoldDB" id="A0A7W5G3Y6"/>
<dbReference type="CDD" id="cd07197">
    <property type="entry name" value="nitrilase"/>
    <property type="match status" value="1"/>
</dbReference>
<dbReference type="PANTHER" id="PTHR43674">
    <property type="entry name" value="NITRILASE C965.09-RELATED"/>
    <property type="match status" value="1"/>
</dbReference>
<keyword evidence="1 3" id="KW-0378">Hydrolase</keyword>
<evidence type="ECO:0000313" key="3">
    <source>
        <dbReference type="EMBL" id="MBB3139848.1"/>
    </source>
</evidence>
<dbReference type="PANTHER" id="PTHR43674:SF2">
    <property type="entry name" value="BETA-UREIDOPROPIONASE"/>
    <property type="match status" value="1"/>
</dbReference>
<gene>
    <name evidence="3" type="ORF">FHR96_000695</name>
</gene>
<comment type="caution">
    <text evidence="3">The sequence shown here is derived from an EMBL/GenBank/DDBJ whole genome shotgun (WGS) entry which is preliminary data.</text>
</comment>
<evidence type="ECO:0000256" key="1">
    <source>
        <dbReference type="ARBA" id="ARBA00022801"/>
    </source>
</evidence>
<dbReference type="EMBL" id="JACHXM010000002">
    <property type="protein sequence ID" value="MBB3139848.1"/>
    <property type="molecule type" value="Genomic_DNA"/>
</dbReference>
<sequence length="246" mass="26165">MRVCAAQLRPEPGDLASNTEKHLALIRLAAAHRADAVYFPELSLTGYQPRLSSILVSEAEHWCLDALQELSDAHGLLIGVGMPLVVDAGVQIGMVWFSPHQPPRTYAKQWLHASELAYFTAGERQLLLDGPGGTLAPAICYESLQADHANAAAAMGARFYLASVAESASNLPRAMRHYASVARRHGMHVLLADAVGPSGDFISTGRSAAWNTEGELLAQMGTTSEGLLMLDTAQGIASVHEVAISG</sequence>
<proteinExistence type="predicted"/>
<evidence type="ECO:0000259" key="2">
    <source>
        <dbReference type="PROSITE" id="PS50263"/>
    </source>
</evidence>
<reference evidence="3 4" key="1">
    <citation type="submission" date="2020-08" db="EMBL/GenBank/DDBJ databases">
        <title>Genomic Encyclopedia of Type Strains, Phase III (KMG-III): the genomes of soil and plant-associated and newly described type strains.</title>
        <authorList>
            <person name="Whitman W."/>
        </authorList>
    </citation>
    <scope>NUCLEOTIDE SEQUENCE [LARGE SCALE GENOMIC DNA]</scope>
    <source>
        <strain evidence="3 4">CECT 5995</strain>
    </source>
</reference>
<dbReference type="InterPro" id="IPR036526">
    <property type="entry name" value="C-N_Hydrolase_sf"/>
</dbReference>
<organism evidence="3 4">
    <name type="scientific">Halomonas organivorans</name>
    <dbReference type="NCBI Taxonomy" id="257772"/>
    <lineage>
        <taxon>Bacteria</taxon>
        <taxon>Pseudomonadati</taxon>
        <taxon>Pseudomonadota</taxon>
        <taxon>Gammaproteobacteria</taxon>
        <taxon>Oceanospirillales</taxon>
        <taxon>Halomonadaceae</taxon>
        <taxon>Halomonas</taxon>
    </lineage>
</organism>
<protein>
    <submittedName>
        <fullName evidence="3">Putative amidohydrolase</fullName>
    </submittedName>
</protein>
<accession>A0A7W5G3Y6</accession>
<dbReference type="Gene3D" id="3.60.110.10">
    <property type="entry name" value="Carbon-nitrogen hydrolase"/>
    <property type="match status" value="1"/>
</dbReference>
<dbReference type="PROSITE" id="PS50263">
    <property type="entry name" value="CN_HYDROLASE"/>
    <property type="match status" value="1"/>
</dbReference>
<dbReference type="GO" id="GO:0050126">
    <property type="term" value="F:N-carbamoylputrescine amidase activity"/>
    <property type="evidence" value="ECO:0007669"/>
    <property type="project" value="TreeGrafter"/>
</dbReference>
<evidence type="ECO:0000313" key="4">
    <source>
        <dbReference type="Proteomes" id="UP000525987"/>
    </source>
</evidence>
<dbReference type="GO" id="GO:0033388">
    <property type="term" value="P:putrescine biosynthetic process from arginine"/>
    <property type="evidence" value="ECO:0007669"/>
    <property type="project" value="TreeGrafter"/>
</dbReference>
<name>A0A7W5G3Y6_9GAMM</name>
<dbReference type="InterPro" id="IPR050345">
    <property type="entry name" value="Aliph_Amidase/BUP"/>
</dbReference>
<dbReference type="RefSeq" id="WP_183386265.1">
    <property type="nucleotide sequence ID" value="NZ_JACHXM010000002.1"/>
</dbReference>
<dbReference type="Proteomes" id="UP000525987">
    <property type="component" value="Unassembled WGS sequence"/>
</dbReference>
<feature type="domain" description="CN hydrolase" evidence="2">
    <location>
        <begin position="1"/>
        <end position="234"/>
    </location>
</feature>
<dbReference type="SUPFAM" id="SSF56317">
    <property type="entry name" value="Carbon-nitrogen hydrolase"/>
    <property type="match status" value="1"/>
</dbReference>
<dbReference type="InterPro" id="IPR003010">
    <property type="entry name" value="C-N_Hydrolase"/>
</dbReference>
<dbReference type="Pfam" id="PF00795">
    <property type="entry name" value="CN_hydrolase"/>
    <property type="match status" value="1"/>
</dbReference>